<accession>A0A1T5M765</accession>
<evidence type="ECO:0000313" key="1">
    <source>
        <dbReference type="EMBL" id="SKC84077.1"/>
    </source>
</evidence>
<proteinExistence type="predicted"/>
<protein>
    <submittedName>
        <fullName evidence="1">Uncharacterized protein</fullName>
    </submittedName>
</protein>
<organism evidence="1 2">
    <name type="scientific">Ohtaekwangia koreensis</name>
    <dbReference type="NCBI Taxonomy" id="688867"/>
    <lineage>
        <taxon>Bacteria</taxon>
        <taxon>Pseudomonadati</taxon>
        <taxon>Bacteroidota</taxon>
        <taxon>Cytophagia</taxon>
        <taxon>Cytophagales</taxon>
        <taxon>Fulvivirgaceae</taxon>
        <taxon>Ohtaekwangia</taxon>
    </lineage>
</organism>
<dbReference type="Proteomes" id="UP000190961">
    <property type="component" value="Unassembled WGS sequence"/>
</dbReference>
<dbReference type="AlphaFoldDB" id="A0A1T5M765"/>
<dbReference type="RefSeq" id="WP_143785890.1">
    <property type="nucleotide sequence ID" value="NZ_FUZU01000003.1"/>
</dbReference>
<evidence type="ECO:0000313" key="2">
    <source>
        <dbReference type="Proteomes" id="UP000190961"/>
    </source>
</evidence>
<keyword evidence="2" id="KW-1185">Reference proteome</keyword>
<gene>
    <name evidence="1" type="ORF">SAMN05660236_4657</name>
</gene>
<sequence>MRENYYTILCRKFAMYISCDDEDDLLFEWLDKDRENWNVLFRMCSQFRSARKLMLQRGLKINAITLALLAIGKKY</sequence>
<reference evidence="1 2" key="1">
    <citation type="submission" date="2017-02" db="EMBL/GenBank/DDBJ databases">
        <authorList>
            <person name="Peterson S.W."/>
        </authorList>
    </citation>
    <scope>NUCLEOTIDE SEQUENCE [LARGE SCALE GENOMIC DNA]</scope>
    <source>
        <strain evidence="1 2">DSM 25262</strain>
    </source>
</reference>
<dbReference type="EMBL" id="FUZU01000003">
    <property type="protein sequence ID" value="SKC84077.1"/>
    <property type="molecule type" value="Genomic_DNA"/>
</dbReference>
<name>A0A1T5M765_9BACT</name>